<evidence type="ECO:0000256" key="1">
    <source>
        <dbReference type="ARBA" id="ARBA00022793"/>
    </source>
</evidence>
<protein>
    <recommendedName>
        <fullName evidence="4">Amidohydrolase-related domain-containing protein</fullName>
    </recommendedName>
</protein>
<dbReference type="PANTHER" id="PTHR21240">
    <property type="entry name" value="2-AMINO-3-CARBOXYLMUCONATE-6-SEMIALDEHYDE DECARBOXYLASE"/>
    <property type="match status" value="1"/>
</dbReference>
<dbReference type="Proteomes" id="UP001140560">
    <property type="component" value="Unassembled WGS sequence"/>
</dbReference>
<evidence type="ECO:0000256" key="2">
    <source>
        <dbReference type="ARBA" id="ARBA00023239"/>
    </source>
</evidence>
<keyword evidence="1 3" id="KW-0210">Decarboxylase</keyword>
<gene>
    <name evidence="5" type="ORF">N0V83_006870</name>
</gene>
<proteinExistence type="inferred from homology"/>
<dbReference type="GO" id="GO:0016787">
    <property type="term" value="F:hydrolase activity"/>
    <property type="evidence" value="ECO:0007669"/>
    <property type="project" value="InterPro"/>
</dbReference>
<comment type="caution">
    <text evidence="5">The sequence shown here is derived from an EMBL/GenBank/DDBJ whole genome shotgun (WGS) entry which is preliminary data.</text>
</comment>
<name>A0A9W9CKI3_9PLEO</name>
<sequence>MATTPSNLIATVESYLSPTLAIQPSTSNDPSAPAFHLLPLTTQAKLRNFGPIRVKDMRALGHSKQIISHIPFPASALTCAKLNDALYAANRLNADKFVPLALLPSGAGEGKDAARELQKCITKYRFVGGVLGLGPGSSRSGNLDDRSFDELWALAEKYRVPVALREMWPIESELSKTYQHNLPASVLAPLVSHIHAVLNSQTALYLLHLYLSSTFDRFPSLRLILCHPGVLPSQFRRITAFLALIPDADKPKRPFLDVWQHNVYLTTADVQDMSSLRSLLELIPVDRVLYASNYPFEERGKELMEELRGSGFLTGRSGRGLLGECGGTVWIEGGDVGKAAGGVPGYLK</sequence>
<dbReference type="GO" id="GO:0016831">
    <property type="term" value="F:carboxy-lyase activity"/>
    <property type="evidence" value="ECO:0007669"/>
    <property type="project" value="UniProtKB-KW"/>
</dbReference>
<dbReference type="OrthoDB" id="432010at2759"/>
<dbReference type="Pfam" id="PF04909">
    <property type="entry name" value="Amidohydro_2"/>
    <property type="match status" value="1"/>
</dbReference>
<dbReference type="AlphaFoldDB" id="A0A9W9CKI3"/>
<dbReference type="Gene3D" id="3.20.20.140">
    <property type="entry name" value="Metal-dependent hydrolases"/>
    <property type="match status" value="1"/>
</dbReference>
<keyword evidence="6" id="KW-1185">Reference proteome</keyword>
<reference evidence="5" key="1">
    <citation type="submission" date="2022-10" db="EMBL/GenBank/DDBJ databases">
        <title>Tapping the CABI collections for fungal endophytes: first genome assemblies for Collariella, Neodidymelliopsis, Ascochyta clinopodiicola, Didymella pomorum, Didymosphaeria variabile, Neocosmospora piperis and Neocucurbitaria cava.</title>
        <authorList>
            <person name="Hill R."/>
        </authorList>
    </citation>
    <scope>NUCLEOTIDE SEQUENCE</scope>
    <source>
        <strain evidence="5">IMI 356814</strain>
    </source>
</reference>
<dbReference type="PANTHER" id="PTHR21240:SF30">
    <property type="entry name" value="AMIDOHYDROLASE-RELATED DOMAIN-CONTAINING PROTEIN-RELATED"/>
    <property type="match status" value="1"/>
</dbReference>
<dbReference type="InterPro" id="IPR032466">
    <property type="entry name" value="Metal_Hydrolase"/>
</dbReference>
<evidence type="ECO:0000313" key="5">
    <source>
        <dbReference type="EMBL" id="KAJ4367289.1"/>
    </source>
</evidence>
<feature type="domain" description="Amidohydrolase-related" evidence="4">
    <location>
        <begin position="77"/>
        <end position="301"/>
    </location>
</feature>
<dbReference type="GO" id="GO:0019748">
    <property type="term" value="P:secondary metabolic process"/>
    <property type="evidence" value="ECO:0007669"/>
    <property type="project" value="TreeGrafter"/>
</dbReference>
<dbReference type="GO" id="GO:0005829">
    <property type="term" value="C:cytosol"/>
    <property type="evidence" value="ECO:0007669"/>
    <property type="project" value="TreeGrafter"/>
</dbReference>
<accession>A0A9W9CKI3</accession>
<comment type="similarity">
    <text evidence="3">Belongs to the metallo-dependent hydrolases superfamily.</text>
</comment>
<dbReference type="SUPFAM" id="SSF51556">
    <property type="entry name" value="Metallo-dependent hydrolases"/>
    <property type="match status" value="1"/>
</dbReference>
<evidence type="ECO:0000256" key="3">
    <source>
        <dbReference type="RuleBase" id="RU366045"/>
    </source>
</evidence>
<dbReference type="InterPro" id="IPR006680">
    <property type="entry name" value="Amidohydro-rel"/>
</dbReference>
<evidence type="ECO:0000313" key="6">
    <source>
        <dbReference type="Proteomes" id="UP001140560"/>
    </source>
</evidence>
<organism evidence="5 6">
    <name type="scientific">Neocucurbitaria cava</name>
    <dbReference type="NCBI Taxonomy" id="798079"/>
    <lineage>
        <taxon>Eukaryota</taxon>
        <taxon>Fungi</taxon>
        <taxon>Dikarya</taxon>
        <taxon>Ascomycota</taxon>
        <taxon>Pezizomycotina</taxon>
        <taxon>Dothideomycetes</taxon>
        <taxon>Pleosporomycetidae</taxon>
        <taxon>Pleosporales</taxon>
        <taxon>Pleosporineae</taxon>
        <taxon>Cucurbitariaceae</taxon>
        <taxon>Neocucurbitaria</taxon>
    </lineage>
</organism>
<evidence type="ECO:0000259" key="4">
    <source>
        <dbReference type="Pfam" id="PF04909"/>
    </source>
</evidence>
<keyword evidence="2 3" id="KW-0456">Lyase</keyword>
<dbReference type="EMBL" id="JAPEUY010000012">
    <property type="protein sequence ID" value="KAJ4367289.1"/>
    <property type="molecule type" value="Genomic_DNA"/>
</dbReference>
<dbReference type="InterPro" id="IPR032465">
    <property type="entry name" value="ACMSD"/>
</dbReference>